<feature type="domain" description="J" evidence="15">
    <location>
        <begin position="5"/>
        <end position="70"/>
    </location>
</feature>
<dbReference type="PROSITE" id="PS50076">
    <property type="entry name" value="DNAJ_2"/>
    <property type="match status" value="1"/>
</dbReference>
<evidence type="ECO:0000259" key="16">
    <source>
        <dbReference type="PROSITE" id="PS51188"/>
    </source>
</evidence>
<dbReference type="FunFam" id="2.60.260.20:FF:000004">
    <property type="entry name" value="Molecular chaperone DnaJ"/>
    <property type="match status" value="1"/>
</dbReference>
<dbReference type="InterPro" id="IPR036869">
    <property type="entry name" value="J_dom_sf"/>
</dbReference>
<feature type="binding site" evidence="13">
    <location>
        <position position="190"/>
    </location>
    <ligand>
        <name>Zn(2+)</name>
        <dbReference type="ChEBI" id="CHEBI:29105"/>
        <label>2</label>
    </ligand>
</feature>
<dbReference type="Gene3D" id="2.10.230.10">
    <property type="entry name" value="Heat shock protein DnaJ, cysteine-rich domain"/>
    <property type="match status" value="1"/>
</dbReference>
<evidence type="ECO:0000256" key="8">
    <source>
        <dbReference type="ARBA" id="ARBA00022833"/>
    </source>
</evidence>
<dbReference type="InterPro" id="IPR012724">
    <property type="entry name" value="DnaJ"/>
</dbReference>
<feature type="repeat" description="CXXCXGXG motif" evidence="13">
    <location>
        <begin position="165"/>
        <end position="172"/>
    </location>
</feature>
<dbReference type="PRINTS" id="PR00625">
    <property type="entry name" value="JDOMAIN"/>
</dbReference>
<dbReference type="GO" id="GO:0009408">
    <property type="term" value="P:response to heat"/>
    <property type="evidence" value="ECO:0007669"/>
    <property type="project" value="InterPro"/>
</dbReference>
<comment type="similarity">
    <text evidence="11 13">Belongs to the DnaJ family.</text>
</comment>
<dbReference type="Pfam" id="PF00684">
    <property type="entry name" value="DnaJ_CXXCXGXG"/>
    <property type="match status" value="1"/>
</dbReference>
<dbReference type="SUPFAM" id="SSF46565">
    <property type="entry name" value="Chaperone J-domain"/>
    <property type="match status" value="1"/>
</dbReference>
<dbReference type="Pfam" id="PF00226">
    <property type="entry name" value="DnaJ"/>
    <property type="match status" value="1"/>
</dbReference>
<comment type="subcellular location">
    <subcellularLocation>
        <location evidence="1 13">Cytoplasm</location>
    </subcellularLocation>
</comment>
<dbReference type="FunFam" id="2.10.230.10:FF:000002">
    <property type="entry name" value="Molecular chaperone DnaJ"/>
    <property type="match status" value="1"/>
</dbReference>
<dbReference type="SMART" id="SM00271">
    <property type="entry name" value="DnaJ"/>
    <property type="match status" value="1"/>
</dbReference>
<comment type="caution">
    <text evidence="17">The sequence shown here is derived from an EMBL/GenBank/DDBJ whole genome shotgun (WGS) entry which is preliminary data.</text>
</comment>
<dbReference type="GO" id="GO:0051082">
    <property type="term" value="F:unfolded protein binding"/>
    <property type="evidence" value="ECO:0007669"/>
    <property type="project" value="UniProtKB-UniRule"/>
</dbReference>
<comment type="cofactor">
    <cofactor evidence="13">
        <name>Zn(2+)</name>
        <dbReference type="ChEBI" id="CHEBI:29105"/>
    </cofactor>
    <text evidence="13">Binds 2 Zn(2+) ions per monomer.</text>
</comment>
<dbReference type="OrthoDB" id="9779889at2"/>
<feature type="domain" description="CR-type" evidence="16">
    <location>
        <begin position="135"/>
        <end position="213"/>
    </location>
</feature>
<reference evidence="17 18" key="1">
    <citation type="submission" date="2016-11" db="EMBL/GenBank/DDBJ databases">
        <title>Mixed transmission modes and dynamic genome evolution in an obligate animal-bacterial symbiosis.</title>
        <authorList>
            <person name="Russell S.L."/>
            <person name="Corbett-Detig R.B."/>
            <person name="Cavanaugh C.M."/>
        </authorList>
    </citation>
    <scope>NUCLEOTIDE SEQUENCE [LARGE SCALE GENOMIC DNA]</scope>
    <source>
        <strain evidence="17">Sp-SM6</strain>
    </source>
</reference>
<feature type="binding site" evidence="13">
    <location>
        <position position="151"/>
    </location>
    <ligand>
        <name>Zn(2+)</name>
        <dbReference type="ChEBI" id="CHEBI:29105"/>
        <label>1</label>
    </ligand>
</feature>
<evidence type="ECO:0000256" key="2">
    <source>
        <dbReference type="ARBA" id="ARBA00011738"/>
    </source>
</evidence>
<dbReference type="RefSeq" id="WP_078476302.1">
    <property type="nucleotide sequence ID" value="NZ_MPRK01000026.1"/>
</dbReference>
<keyword evidence="9 13" id="KW-0346">Stress response</keyword>
<evidence type="ECO:0000256" key="1">
    <source>
        <dbReference type="ARBA" id="ARBA00004496"/>
    </source>
</evidence>
<name>A0A1T2LBU4_9GAMM</name>
<feature type="repeat" description="CXXCXGXG motif" evidence="13">
    <location>
        <begin position="148"/>
        <end position="155"/>
    </location>
</feature>
<evidence type="ECO:0000313" key="18">
    <source>
        <dbReference type="Proteomes" id="UP000190198"/>
    </source>
</evidence>
<feature type="binding site" evidence="13">
    <location>
        <position position="187"/>
    </location>
    <ligand>
        <name>Zn(2+)</name>
        <dbReference type="ChEBI" id="CHEBI:29105"/>
        <label>2</label>
    </ligand>
</feature>
<dbReference type="InterPro" id="IPR001623">
    <property type="entry name" value="DnaJ_domain"/>
</dbReference>
<evidence type="ECO:0000256" key="3">
    <source>
        <dbReference type="ARBA" id="ARBA00022490"/>
    </source>
</evidence>
<dbReference type="GO" id="GO:0006260">
    <property type="term" value="P:DNA replication"/>
    <property type="evidence" value="ECO:0007669"/>
    <property type="project" value="UniProtKB-KW"/>
</dbReference>
<dbReference type="GO" id="GO:0008270">
    <property type="term" value="F:zinc ion binding"/>
    <property type="evidence" value="ECO:0007669"/>
    <property type="project" value="UniProtKB-UniRule"/>
</dbReference>
<evidence type="ECO:0000256" key="9">
    <source>
        <dbReference type="ARBA" id="ARBA00023016"/>
    </source>
</evidence>
<evidence type="ECO:0000256" key="6">
    <source>
        <dbReference type="ARBA" id="ARBA00022737"/>
    </source>
</evidence>
<evidence type="ECO:0000256" key="7">
    <source>
        <dbReference type="ARBA" id="ARBA00022771"/>
    </source>
</evidence>
<dbReference type="CDD" id="cd06257">
    <property type="entry name" value="DnaJ"/>
    <property type="match status" value="1"/>
</dbReference>
<dbReference type="CDD" id="cd10747">
    <property type="entry name" value="DnaJ_C"/>
    <property type="match status" value="1"/>
</dbReference>
<evidence type="ECO:0000256" key="11">
    <source>
        <dbReference type="ARBA" id="ARBA00061004"/>
    </source>
</evidence>
<feature type="binding site" evidence="13">
    <location>
        <position position="168"/>
    </location>
    <ligand>
        <name>Zn(2+)</name>
        <dbReference type="ChEBI" id="CHEBI:29105"/>
        <label>2</label>
    </ligand>
</feature>
<keyword evidence="7 13" id="KW-0863">Zinc-finger</keyword>
<dbReference type="PROSITE" id="PS51188">
    <property type="entry name" value="ZF_CR"/>
    <property type="match status" value="1"/>
</dbReference>
<comment type="function">
    <text evidence="13">Participates actively in the response to hyperosmotic and heat shock by preventing the aggregation of stress-denatured proteins and by disaggregating proteins, also in an autonomous, DnaK-independent fashion. Unfolded proteins bind initially to DnaJ; upon interaction with the DnaJ-bound protein, DnaK hydrolyzes its bound ATP, resulting in the formation of a stable complex. GrpE releases ADP from DnaK; ATP binding to DnaK triggers the release of the substrate protein, thus completing the reaction cycle. Several rounds of ATP-dependent interactions between DnaJ, DnaK and GrpE are required for fully efficient folding. Also involved, together with DnaK and GrpE, in the DNA replication of plasmids through activation of initiation proteins.</text>
</comment>
<feature type="binding site" evidence="13">
    <location>
        <position position="204"/>
    </location>
    <ligand>
        <name>Zn(2+)</name>
        <dbReference type="ChEBI" id="CHEBI:29105"/>
        <label>1</label>
    </ligand>
</feature>
<dbReference type="GO" id="GO:0005737">
    <property type="term" value="C:cytoplasm"/>
    <property type="evidence" value="ECO:0007669"/>
    <property type="project" value="UniProtKB-SubCell"/>
</dbReference>
<evidence type="ECO:0000256" key="12">
    <source>
        <dbReference type="ARBA" id="ARBA00067609"/>
    </source>
</evidence>
<gene>
    <name evidence="13" type="primary">dnaJ</name>
    <name evidence="17" type="ORF">BOW52_02570</name>
</gene>
<dbReference type="InterPro" id="IPR018253">
    <property type="entry name" value="DnaJ_domain_CS"/>
</dbReference>
<evidence type="ECO:0000256" key="5">
    <source>
        <dbReference type="ARBA" id="ARBA00022723"/>
    </source>
</evidence>
<dbReference type="NCBIfam" id="NF008035">
    <property type="entry name" value="PRK10767.1"/>
    <property type="match status" value="1"/>
</dbReference>
<dbReference type="SUPFAM" id="SSF57938">
    <property type="entry name" value="DnaJ/Hsp40 cysteine-rich domain"/>
    <property type="match status" value="1"/>
</dbReference>
<evidence type="ECO:0000256" key="13">
    <source>
        <dbReference type="HAMAP-Rule" id="MF_01152"/>
    </source>
</evidence>
<dbReference type="PROSITE" id="PS00636">
    <property type="entry name" value="DNAJ_1"/>
    <property type="match status" value="1"/>
</dbReference>
<dbReference type="InterPro" id="IPR001305">
    <property type="entry name" value="HSP_DnaJ_Cys-rich_dom"/>
</dbReference>
<dbReference type="HAMAP" id="MF_01152">
    <property type="entry name" value="DnaJ"/>
    <property type="match status" value="1"/>
</dbReference>
<evidence type="ECO:0000259" key="15">
    <source>
        <dbReference type="PROSITE" id="PS50076"/>
    </source>
</evidence>
<dbReference type="GO" id="GO:0042026">
    <property type="term" value="P:protein refolding"/>
    <property type="evidence" value="ECO:0007669"/>
    <property type="project" value="TreeGrafter"/>
</dbReference>
<feature type="repeat" description="CXXCXGXG motif" evidence="13">
    <location>
        <begin position="187"/>
        <end position="194"/>
    </location>
</feature>
<proteinExistence type="inferred from homology"/>
<feature type="repeat" description="CXXCXGXG motif" evidence="13">
    <location>
        <begin position="201"/>
        <end position="208"/>
    </location>
</feature>
<keyword evidence="6 13" id="KW-0677">Repeat</keyword>
<dbReference type="Pfam" id="PF01556">
    <property type="entry name" value="DnaJ_C"/>
    <property type="match status" value="1"/>
</dbReference>
<dbReference type="PANTHER" id="PTHR43096:SF48">
    <property type="entry name" value="CHAPERONE PROTEIN DNAJ"/>
    <property type="match status" value="1"/>
</dbReference>
<keyword evidence="10 13" id="KW-0143">Chaperone</keyword>
<evidence type="ECO:0000256" key="10">
    <source>
        <dbReference type="ARBA" id="ARBA00023186"/>
    </source>
</evidence>
<dbReference type="AlphaFoldDB" id="A0A1T2LBU4"/>
<dbReference type="PANTHER" id="PTHR43096">
    <property type="entry name" value="DNAJ HOMOLOG 1, MITOCHONDRIAL-RELATED"/>
    <property type="match status" value="1"/>
</dbReference>
<protein>
    <recommendedName>
        <fullName evidence="12 13">Chaperone protein DnaJ</fullName>
    </recommendedName>
</protein>
<dbReference type="GO" id="GO:0005524">
    <property type="term" value="F:ATP binding"/>
    <property type="evidence" value="ECO:0007669"/>
    <property type="project" value="InterPro"/>
</dbReference>
<feature type="binding site" evidence="13">
    <location>
        <position position="165"/>
    </location>
    <ligand>
        <name>Zn(2+)</name>
        <dbReference type="ChEBI" id="CHEBI:29105"/>
        <label>2</label>
    </ligand>
</feature>
<evidence type="ECO:0000256" key="14">
    <source>
        <dbReference type="PROSITE-ProRule" id="PRU00546"/>
    </source>
</evidence>
<accession>A0A1T2LBU4</accession>
<keyword evidence="8 13" id="KW-0862">Zinc</keyword>
<keyword evidence="5 13" id="KW-0479">Metal-binding</keyword>
<dbReference type="NCBIfam" id="TIGR02349">
    <property type="entry name" value="DnaJ_bact"/>
    <property type="match status" value="1"/>
</dbReference>
<evidence type="ECO:0000256" key="4">
    <source>
        <dbReference type="ARBA" id="ARBA00022705"/>
    </source>
</evidence>
<dbReference type="InterPro" id="IPR036410">
    <property type="entry name" value="HSP_DnaJ_Cys-rich_dom_sf"/>
</dbReference>
<dbReference type="InterPro" id="IPR008971">
    <property type="entry name" value="HSP40/DnaJ_pept-bd"/>
</dbReference>
<dbReference type="InterPro" id="IPR002939">
    <property type="entry name" value="DnaJ_C"/>
</dbReference>
<comment type="domain">
    <text evidence="13">The J domain is necessary and sufficient to stimulate DnaK ATPase activity. Zinc center 1 plays an important role in the autonomous, DnaK-independent chaperone activity of DnaJ. Zinc center 2 is essential for interaction with DnaK and for DnaJ activity.</text>
</comment>
<dbReference type="Proteomes" id="UP000190198">
    <property type="component" value="Unassembled WGS sequence"/>
</dbReference>
<dbReference type="EMBL" id="MPRK01000026">
    <property type="protein sequence ID" value="OOZ42575.1"/>
    <property type="molecule type" value="Genomic_DNA"/>
</dbReference>
<feature type="zinc finger region" description="CR-type" evidence="14">
    <location>
        <begin position="135"/>
        <end position="213"/>
    </location>
</feature>
<keyword evidence="18" id="KW-1185">Reference proteome</keyword>
<evidence type="ECO:0000313" key="17">
    <source>
        <dbReference type="EMBL" id="OOZ42575.1"/>
    </source>
</evidence>
<keyword evidence="3 13" id="KW-0963">Cytoplasm</keyword>
<comment type="subunit">
    <text evidence="2 13">Homodimer.</text>
</comment>
<sequence length="381" mass="40709">MSKSDYYEVLGVERNASDADIKKAYRRLAMKFHPDRAGDDAQAETKFKEVKEAYEVLSDQQKRAAYDQFGHSGVDQSMGGGFGGGGGFEGGNFSDIFGDVFGDIFGGGRGGGQRANRGADLRYGLQISLEDAVNGTEVKIRVPTWVTCDTCHGSGAKDGSSPKTCGTCHGQGQVRMQQGFFSVQQACPACHGSGTVIDNPCGDCRGQGRVQEQKTLSVKVPAGVDNGDRIRLSGEGEAGEHGAPAGDLYVEVQVKEHPIFQRDGAHLYCEMPISFARAGLGGEMEVPTLGGKVKLKIPAGTQTGKMFRVRGKGVKPVRGGAQGDLICRVLVETPVNLTSRQKELLKEFDESMSESGSKHSPQSHSWLDGVKKFFSEMGQGS</sequence>
<keyword evidence="4 13" id="KW-0235">DNA replication</keyword>
<dbReference type="FunFam" id="1.10.287.110:FF:000031">
    <property type="entry name" value="Molecular chaperone DnaJ"/>
    <property type="match status" value="1"/>
</dbReference>
<feature type="binding site" evidence="13">
    <location>
        <position position="201"/>
    </location>
    <ligand>
        <name>Zn(2+)</name>
        <dbReference type="ChEBI" id="CHEBI:29105"/>
        <label>1</label>
    </ligand>
</feature>
<dbReference type="CDD" id="cd10719">
    <property type="entry name" value="DnaJ_zf"/>
    <property type="match status" value="1"/>
</dbReference>
<dbReference type="Gene3D" id="1.10.287.110">
    <property type="entry name" value="DnaJ domain"/>
    <property type="match status" value="1"/>
</dbReference>
<feature type="binding site" evidence="13">
    <location>
        <position position="148"/>
    </location>
    <ligand>
        <name>Zn(2+)</name>
        <dbReference type="ChEBI" id="CHEBI:29105"/>
        <label>1</label>
    </ligand>
</feature>
<dbReference type="Gene3D" id="2.60.260.20">
    <property type="entry name" value="Urease metallochaperone UreE, N-terminal domain"/>
    <property type="match status" value="2"/>
</dbReference>
<organism evidence="17 18">
    <name type="scientific">Solemya elarraichensis gill symbiont</name>
    <dbReference type="NCBI Taxonomy" id="1918949"/>
    <lineage>
        <taxon>Bacteria</taxon>
        <taxon>Pseudomonadati</taxon>
        <taxon>Pseudomonadota</taxon>
        <taxon>Gammaproteobacteria</taxon>
        <taxon>sulfur-oxidizing symbionts</taxon>
    </lineage>
</organism>
<dbReference type="SUPFAM" id="SSF49493">
    <property type="entry name" value="HSP40/DnaJ peptide-binding domain"/>
    <property type="match status" value="2"/>
</dbReference>
<dbReference type="GO" id="GO:0031072">
    <property type="term" value="F:heat shock protein binding"/>
    <property type="evidence" value="ECO:0007669"/>
    <property type="project" value="InterPro"/>
</dbReference>